<gene>
    <name evidence="2" type="ORF">QE152_g8825</name>
</gene>
<feature type="compositionally biased region" description="Basic and acidic residues" evidence="1">
    <location>
        <begin position="99"/>
        <end position="112"/>
    </location>
</feature>
<feature type="region of interest" description="Disordered" evidence="1">
    <location>
        <begin position="35"/>
        <end position="117"/>
    </location>
</feature>
<reference evidence="2 3" key="1">
    <citation type="journal article" date="2024" name="BMC Genomics">
        <title>De novo assembly and annotation of Popillia japonica's genome with initial clues to its potential as an invasive pest.</title>
        <authorList>
            <person name="Cucini C."/>
            <person name="Boschi S."/>
            <person name="Funari R."/>
            <person name="Cardaioli E."/>
            <person name="Iannotti N."/>
            <person name="Marturano G."/>
            <person name="Paoli F."/>
            <person name="Bruttini M."/>
            <person name="Carapelli A."/>
            <person name="Frati F."/>
            <person name="Nardi F."/>
        </authorList>
    </citation>
    <scope>NUCLEOTIDE SEQUENCE [LARGE SCALE GENOMIC DNA]</scope>
    <source>
        <strain evidence="2">DMR45628</strain>
    </source>
</reference>
<proteinExistence type="predicted"/>
<dbReference type="Proteomes" id="UP001458880">
    <property type="component" value="Unassembled WGS sequence"/>
</dbReference>
<dbReference type="AlphaFoldDB" id="A0AAW1M186"/>
<protein>
    <submittedName>
        <fullName evidence="2">Uncharacterized protein</fullName>
    </submittedName>
</protein>
<evidence type="ECO:0000313" key="2">
    <source>
        <dbReference type="EMBL" id="KAK9739646.1"/>
    </source>
</evidence>
<comment type="caution">
    <text evidence="2">The sequence shown here is derived from an EMBL/GenBank/DDBJ whole genome shotgun (WGS) entry which is preliminary data.</text>
</comment>
<sequence>MTSPVTGEISDPAATLALHRCDGLAAQQCEYIAPKRKSKDCRGGAGSQADPVRNRREDQPEATTSEASGTWLRSGTTRAALEHGRRSRNNDHIASTSADDARDSDRAPIQDARKRRMKWTNEMNEFIIRSYYIATQTVRPSKMPESEG</sequence>
<feature type="compositionally biased region" description="Basic and acidic residues" evidence="1">
    <location>
        <begin position="80"/>
        <end position="91"/>
    </location>
</feature>
<organism evidence="2 3">
    <name type="scientific">Popillia japonica</name>
    <name type="common">Japanese beetle</name>
    <dbReference type="NCBI Taxonomy" id="7064"/>
    <lineage>
        <taxon>Eukaryota</taxon>
        <taxon>Metazoa</taxon>
        <taxon>Ecdysozoa</taxon>
        <taxon>Arthropoda</taxon>
        <taxon>Hexapoda</taxon>
        <taxon>Insecta</taxon>
        <taxon>Pterygota</taxon>
        <taxon>Neoptera</taxon>
        <taxon>Endopterygota</taxon>
        <taxon>Coleoptera</taxon>
        <taxon>Polyphaga</taxon>
        <taxon>Scarabaeiformia</taxon>
        <taxon>Scarabaeidae</taxon>
        <taxon>Rutelinae</taxon>
        <taxon>Popillia</taxon>
    </lineage>
</organism>
<evidence type="ECO:0000256" key="1">
    <source>
        <dbReference type="SAM" id="MobiDB-lite"/>
    </source>
</evidence>
<keyword evidence="3" id="KW-1185">Reference proteome</keyword>
<dbReference type="EMBL" id="JASPKY010000072">
    <property type="protein sequence ID" value="KAK9739646.1"/>
    <property type="molecule type" value="Genomic_DNA"/>
</dbReference>
<feature type="compositionally biased region" description="Polar residues" evidence="1">
    <location>
        <begin position="61"/>
        <end position="77"/>
    </location>
</feature>
<name>A0AAW1M186_POPJA</name>
<evidence type="ECO:0000313" key="3">
    <source>
        <dbReference type="Proteomes" id="UP001458880"/>
    </source>
</evidence>
<accession>A0AAW1M186</accession>